<gene>
    <name evidence="2" type="ORF">EYB53_010965</name>
</gene>
<protein>
    <submittedName>
        <fullName evidence="2">Uncharacterized protein</fullName>
    </submittedName>
</protein>
<keyword evidence="1" id="KW-0472">Membrane</keyword>
<evidence type="ECO:0000313" key="3">
    <source>
        <dbReference type="Proteomes" id="UP001193081"/>
    </source>
</evidence>
<feature type="transmembrane region" description="Helical" evidence="1">
    <location>
        <begin position="62"/>
        <end position="86"/>
    </location>
</feature>
<dbReference type="EMBL" id="SIJK02000017">
    <property type="protein sequence ID" value="MBP1466226.1"/>
    <property type="molecule type" value="Genomic_DNA"/>
</dbReference>
<evidence type="ECO:0000256" key="1">
    <source>
        <dbReference type="SAM" id="Phobius"/>
    </source>
</evidence>
<feature type="transmembrane region" description="Helical" evidence="1">
    <location>
        <begin position="106"/>
        <end position="126"/>
    </location>
</feature>
<reference evidence="2 3" key="1">
    <citation type="submission" date="2021-03" db="EMBL/GenBank/DDBJ databases">
        <authorList>
            <person name="Grouzdev D.S."/>
        </authorList>
    </citation>
    <scope>NUCLEOTIDE SEQUENCE [LARGE SCALE GENOMIC DNA]</scope>
    <source>
        <strain evidence="2 3">M50-1</strain>
    </source>
</reference>
<evidence type="ECO:0000313" key="2">
    <source>
        <dbReference type="EMBL" id="MBP1466226.1"/>
    </source>
</evidence>
<proteinExistence type="predicted"/>
<dbReference type="Proteomes" id="UP001193081">
    <property type="component" value="Unassembled WGS sequence"/>
</dbReference>
<keyword evidence="1" id="KW-0812">Transmembrane</keyword>
<sequence length="179" mass="19450">MSRQPICPCCRSPQATQRVAAIVTGGTRDVRVLTADLVPAAGVARTHLAQLLAPPREPGGGWWIIVVLVGLLFFSVPASCLVTLLIVNLQGQTLAALAGPAYAEHLFAGVASVDALIAVGLTGRCIQRDEQRRRAANERWQRQVARWQQSWYCHRCHVAFVAGSAEAVVPEQFGRLFRT</sequence>
<organism evidence="2 3">
    <name type="scientific">Candidatus Chloroploca mongolica</name>
    <dbReference type="NCBI Taxonomy" id="2528176"/>
    <lineage>
        <taxon>Bacteria</taxon>
        <taxon>Bacillati</taxon>
        <taxon>Chloroflexota</taxon>
        <taxon>Chloroflexia</taxon>
        <taxon>Chloroflexales</taxon>
        <taxon>Chloroflexineae</taxon>
        <taxon>Oscillochloridaceae</taxon>
        <taxon>Candidatus Chloroploca</taxon>
    </lineage>
</organism>
<comment type="caution">
    <text evidence="2">The sequence shown here is derived from an EMBL/GenBank/DDBJ whole genome shotgun (WGS) entry which is preliminary data.</text>
</comment>
<accession>A0ABS4D9W9</accession>
<name>A0ABS4D9W9_9CHLR</name>
<keyword evidence="1" id="KW-1133">Transmembrane helix</keyword>
<dbReference type="RefSeq" id="WP_135478230.1">
    <property type="nucleotide sequence ID" value="NZ_SIJK02000017.1"/>
</dbReference>
<keyword evidence="3" id="KW-1185">Reference proteome</keyword>